<gene>
    <name evidence="1" type="ORF">A2569_03255</name>
</gene>
<protein>
    <recommendedName>
        <fullName evidence="3">PilN domain-containing protein</fullName>
    </recommendedName>
</protein>
<sequence length="188" mass="20917">MINLLPHEAKHEVYTRYRERRSVILLIFLCLLLAASTLVLASMYTLLRTDAETLTGNRDTLKARLESSEYGLISREAKDLRGKVDTILHAEDGRLLTELRAAIDRTLGEGVTLSALQFARANPAAAGQAGKLSLTARVSDRKRLLQWEDRLKSEPMFAGVTIPTASLIKNDENDVTLSFTVVPQEKKP</sequence>
<name>A0A1G2QLG4_9BACT</name>
<comment type="caution">
    <text evidence="1">The sequence shown here is derived from an EMBL/GenBank/DDBJ whole genome shotgun (WGS) entry which is preliminary data.</text>
</comment>
<dbReference type="AlphaFoldDB" id="A0A1G2QLG4"/>
<evidence type="ECO:0000313" key="2">
    <source>
        <dbReference type="Proteomes" id="UP000177090"/>
    </source>
</evidence>
<organism evidence="1 2">
    <name type="scientific">Candidatus Vogelbacteria bacterium RIFOXYD1_FULL_51_18</name>
    <dbReference type="NCBI Taxonomy" id="1802440"/>
    <lineage>
        <taxon>Bacteria</taxon>
        <taxon>Candidatus Vogeliibacteriota</taxon>
    </lineage>
</organism>
<evidence type="ECO:0008006" key="3">
    <source>
        <dbReference type="Google" id="ProtNLM"/>
    </source>
</evidence>
<dbReference type="EMBL" id="MHTL01000009">
    <property type="protein sequence ID" value="OHA60761.1"/>
    <property type="molecule type" value="Genomic_DNA"/>
</dbReference>
<accession>A0A1G2QLG4</accession>
<evidence type="ECO:0000313" key="1">
    <source>
        <dbReference type="EMBL" id="OHA60761.1"/>
    </source>
</evidence>
<proteinExistence type="predicted"/>
<dbReference type="Proteomes" id="UP000177090">
    <property type="component" value="Unassembled WGS sequence"/>
</dbReference>
<dbReference type="STRING" id="1802440.A2569_03255"/>
<reference evidence="1 2" key="1">
    <citation type="journal article" date="2016" name="Nat. Commun.">
        <title>Thousands of microbial genomes shed light on interconnected biogeochemical processes in an aquifer system.</title>
        <authorList>
            <person name="Anantharaman K."/>
            <person name="Brown C.T."/>
            <person name="Hug L.A."/>
            <person name="Sharon I."/>
            <person name="Castelle C.J."/>
            <person name="Probst A.J."/>
            <person name="Thomas B.C."/>
            <person name="Singh A."/>
            <person name="Wilkins M.J."/>
            <person name="Karaoz U."/>
            <person name="Brodie E.L."/>
            <person name="Williams K.H."/>
            <person name="Hubbard S.S."/>
            <person name="Banfield J.F."/>
        </authorList>
    </citation>
    <scope>NUCLEOTIDE SEQUENCE [LARGE SCALE GENOMIC DNA]</scope>
</reference>